<evidence type="ECO:0000256" key="1">
    <source>
        <dbReference type="SAM" id="MobiDB-lite"/>
    </source>
</evidence>
<evidence type="ECO:0000313" key="2">
    <source>
        <dbReference type="EMBL" id="CAL8129500.1"/>
    </source>
</evidence>
<organism evidence="2 3">
    <name type="scientific">Orchesella dallaii</name>
    <dbReference type="NCBI Taxonomy" id="48710"/>
    <lineage>
        <taxon>Eukaryota</taxon>
        <taxon>Metazoa</taxon>
        <taxon>Ecdysozoa</taxon>
        <taxon>Arthropoda</taxon>
        <taxon>Hexapoda</taxon>
        <taxon>Collembola</taxon>
        <taxon>Entomobryomorpha</taxon>
        <taxon>Entomobryoidea</taxon>
        <taxon>Orchesellidae</taxon>
        <taxon>Orchesellinae</taxon>
        <taxon>Orchesella</taxon>
    </lineage>
</organism>
<dbReference type="EMBL" id="CAXLJM020000078">
    <property type="protein sequence ID" value="CAL8129500.1"/>
    <property type="molecule type" value="Genomic_DNA"/>
</dbReference>
<feature type="compositionally biased region" description="Acidic residues" evidence="1">
    <location>
        <begin position="143"/>
        <end position="156"/>
    </location>
</feature>
<feature type="region of interest" description="Disordered" evidence="1">
    <location>
        <begin position="137"/>
        <end position="156"/>
    </location>
</feature>
<accession>A0ABP1RKC9</accession>
<name>A0ABP1RKC9_9HEXA</name>
<dbReference type="Proteomes" id="UP001642540">
    <property type="component" value="Unassembled WGS sequence"/>
</dbReference>
<protein>
    <submittedName>
        <fullName evidence="2">Uncharacterized protein</fullName>
    </submittedName>
</protein>
<feature type="compositionally biased region" description="Low complexity" evidence="1">
    <location>
        <begin position="76"/>
        <end position="85"/>
    </location>
</feature>
<proteinExistence type="predicted"/>
<feature type="region of interest" description="Disordered" evidence="1">
    <location>
        <begin position="57"/>
        <end position="101"/>
    </location>
</feature>
<evidence type="ECO:0000313" key="3">
    <source>
        <dbReference type="Proteomes" id="UP001642540"/>
    </source>
</evidence>
<feature type="region of interest" description="Disordered" evidence="1">
    <location>
        <begin position="340"/>
        <end position="384"/>
    </location>
</feature>
<gene>
    <name evidence="2" type="ORF">ODALV1_LOCUS23232</name>
</gene>
<feature type="compositionally biased region" description="Polar residues" evidence="1">
    <location>
        <begin position="365"/>
        <end position="384"/>
    </location>
</feature>
<keyword evidence="3" id="KW-1185">Reference proteome</keyword>
<reference evidence="2 3" key="1">
    <citation type="submission" date="2024-08" db="EMBL/GenBank/DDBJ databases">
        <authorList>
            <person name="Cucini C."/>
            <person name="Frati F."/>
        </authorList>
    </citation>
    <scope>NUCLEOTIDE SEQUENCE [LARGE SCALE GENOMIC DNA]</scope>
</reference>
<comment type="caution">
    <text evidence="2">The sequence shown here is derived from an EMBL/GenBank/DDBJ whole genome shotgun (WGS) entry which is preliminary data.</text>
</comment>
<sequence>MYSQRSPYTPRSGAFRKVNEYSTIPIYTINQISAASKEEVINIAEKLQKEEEIAQRERLCENESGESQKGNRRKSIPPSTSSESSGQVITKETSCGLEPVNVTSPPSATSIINEDVYDKLYPEDFVTISSFPIASCSDPMCGETEEPDSEYDMDSDDEDWINSNPQLNITPSRLEYLFTKLNKRNTHVKTTAMWALRPPYHKDFHKIFPYWKEKRLQNRNVSSWRLHKNSNKKGKLKGYVSSDPYTVFESKVYRPQSQVKCTKKKHSNEDVENIIARLLDIRGTLIHTRSWAHFEVISGEQTREHLVNTCRKAEESYYNQPTSMDSSIADVDAKTNETLKSQAGIQAKPETLRRKSSERRRSTRNLSSASQSTSAKEVISNQRN</sequence>